<dbReference type="FunFam" id="3.30.2350.10:FF:000006">
    <property type="entry name" value="Pseudouridine synthase"/>
    <property type="match status" value="1"/>
</dbReference>
<dbReference type="InterPro" id="IPR006224">
    <property type="entry name" value="PsdUridine_synth_RluA-like_CS"/>
</dbReference>
<dbReference type="CDD" id="cd02869">
    <property type="entry name" value="PseudoU_synth_RluA_like"/>
    <property type="match status" value="1"/>
</dbReference>
<dbReference type="InterPro" id="IPR006225">
    <property type="entry name" value="PsdUridine_synth_RluC/D"/>
</dbReference>
<proteinExistence type="inferred from homology"/>
<dbReference type="Gene3D" id="3.10.290.10">
    <property type="entry name" value="RNA-binding S4 domain"/>
    <property type="match status" value="1"/>
</dbReference>
<evidence type="ECO:0000256" key="7">
    <source>
        <dbReference type="SAM" id="MobiDB-lite"/>
    </source>
</evidence>
<dbReference type="NCBIfam" id="TIGR00005">
    <property type="entry name" value="rluA_subfam"/>
    <property type="match status" value="1"/>
</dbReference>
<comment type="catalytic activity">
    <reaction evidence="6">
        <text>a uridine in RNA = a pseudouridine in RNA</text>
        <dbReference type="Rhea" id="RHEA:48348"/>
        <dbReference type="Rhea" id="RHEA-COMP:12068"/>
        <dbReference type="Rhea" id="RHEA-COMP:12069"/>
        <dbReference type="ChEBI" id="CHEBI:65314"/>
        <dbReference type="ChEBI" id="CHEBI:65315"/>
    </reaction>
</comment>
<keyword evidence="2 5" id="KW-0694">RNA-binding</keyword>
<dbReference type="InterPro" id="IPR020103">
    <property type="entry name" value="PsdUridine_synth_cat_dom_sf"/>
</dbReference>
<evidence type="ECO:0000313" key="9">
    <source>
        <dbReference type="EMBL" id="AXA35766.1"/>
    </source>
</evidence>
<sequence>MNESQQCGHSREDVEKQASPPAELDADVEEENLFSFEVAACDADERLDVYLAQKLPWLSRTQIQRLIAEGAVTHNQRKEVKPREKVRAGECITIFIPPPKPAKPKPQDIPLDIVYEDEDVLVINKPTGLAVHPGAGIPDGTLVNALLGRCASLSVIGGEARPGIVHRLDKDTSGLLIVAKNDYAHRTLSDDLAARRISRVYWAIVLRECEQATGVINAPIARHPMNRIKMAVVRNGGREAITFWRVVERFHRFTLVECRLATGRTHQIRVHMASIGHPILGDSIYGGDIATAKQLAKGLPPQLQPMLGLAKRQLLHARELEFVHPVTKQMLRFEAPLPQDFQQVLDSLRKYARD</sequence>
<evidence type="ECO:0000259" key="8">
    <source>
        <dbReference type="SMART" id="SM00363"/>
    </source>
</evidence>
<comment type="function">
    <text evidence="6">Responsible for synthesis of pseudouridine from uracil.</text>
</comment>
<dbReference type="AlphaFoldDB" id="A0A2Z4Y482"/>
<dbReference type="EC" id="5.4.99.-" evidence="6"/>
<dbReference type="InterPro" id="IPR050188">
    <property type="entry name" value="RluA_PseudoU_synthase"/>
</dbReference>
<protein>
    <recommendedName>
        <fullName evidence="6">Pseudouridine synthase</fullName>
        <ecNumber evidence="6">5.4.99.-</ecNumber>
    </recommendedName>
</protein>
<dbReference type="Pfam" id="PF01479">
    <property type="entry name" value="S4"/>
    <property type="match status" value="1"/>
</dbReference>
<dbReference type="Gene3D" id="3.30.2350.10">
    <property type="entry name" value="Pseudouridine synthase"/>
    <property type="match status" value="1"/>
</dbReference>
<evidence type="ECO:0000256" key="4">
    <source>
        <dbReference type="PIRSR" id="PIRSR606225-1"/>
    </source>
</evidence>
<dbReference type="PANTHER" id="PTHR21600">
    <property type="entry name" value="MITOCHONDRIAL RNA PSEUDOURIDINE SYNTHASE"/>
    <property type="match status" value="1"/>
</dbReference>
<gene>
    <name evidence="9" type="ORF">BRCON_0989</name>
</gene>
<evidence type="ECO:0000256" key="3">
    <source>
        <dbReference type="ARBA" id="ARBA00023235"/>
    </source>
</evidence>
<dbReference type="EMBL" id="CP030759">
    <property type="protein sequence ID" value="AXA35766.1"/>
    <property type="molecule type" value="Genomic_DNA"/>
</dbReference>
<evidence type="ECO:0000256" key="5">
    <source>
        <dbReference type="PROSITE-ProRule" id="PRU00182"/>
    </source>
</evidence>
<dbReference type="PANTHER" id="PTHR21600:SF44">
    <property type="entry name" value="RIBOSOMAL LARGE SUBUNIT PSEUDOURIDINE SYNTHASE D"/>
    <property type="match status" value="1"/>
</dbReference>
<feature type="region of interest" description="Disordered" evidence="7">
    <location>
        <begin position="1"/>
        <end position="27"/>
    </location>
</feature>
<dbReference type="GO" id="GO:0120159">
    <property type="term" value="F:rRNA pseudouridine synthase activity"/>
    <property type="evidence" value="ECO:0007669"/>
    <property type="project" value="UniProtKB-ARBA"/>
</dbReference>
<dbReference type="PROSITE" id="PS50889">
    <property type="entry name" value="S4"/>
    <property type="match status" value="1"/>
</dbReference>
<dbReference type="Proteomes" id="UP000262583">
    <property type="component" value="Chromosome"/>
</dbReference>
<feature type="active site" evidence="4">
    <location>
        <position position="169"/>
    </location>
</feature>
<dbReference type="SUPFAM" id="SSF55120">
    <property type="entry name" value="Pseudouridine synthase"/>
    <property type="match status" value="1"/>
</dbReference>
<dbReference type="Pfam" id="PF00849">
    <property type="entry name" value="PseudoU_synth_2"/>
    <property type="match status" value="1"/>
</dbReference>
<dbReference type="CDD" id="cd00165">
    <property type="entry name" value="S4"/>
    <property type="match status" value="1"/>
</dbReference>
<dbReference type="InterPro" id="IPR036986">
    <property type="entry name" value="S4_RNA-bd_sf"/>
</dbReference>
<dbReference type="InterPro" id="IPR006145">
    <property type="entry name" value="PsdUridine_synth_RsuA/RluA"/>
</dbReference>
<evidence type="ECO:0000256" key="1">
    <source>
        <dbReference type="ARBA" id="ARBA00010876"/>
    </source>
</evidence>
<dbReference type="SUPFAM" id="SSF55174">
    <property type="entry name" value="Alpha-L RNA-binding motif"/>
    <property type="match status" value="1"/>
</dbReference>
<reference evidence="9 10" key="1">
    <citation type="submission" date="2018-05" db="EMBL/GenBank/DDBJ databases">
        <title>A metagenomic window into the 2 km-deep terrestrial subsurface aquifer revealed taxonomically and functionally diverse microbial community comprising novel uncultured bacterial lineages.</title>
        <authorList>
            <person name="Kadnikov V.V."/>
            <person name="Mardanov A.V."/>
            <person name="Beletsky A.V."/>
            <person name="Banks D."/>
            <person name="Pimenov N.V."/>
            <person name="Frank Y.A."/>
            <person name="Karnachuk O.V."/>
            <person name="Ravin N.V."/>
        </authorList>
    </citation>
    <scope>NUCLEOTIDE SEQUENCE [LARGE SCALE GENOMIC DNA]</scope>
    <source>
        <strain evidence="9">BY</strain>
    </source>
</reference>
<dbReference type="PROSITE" id="PS01129">
    <property type="entry name" value="PSI_RLU"/>
    <property type="match status" value="1"/>
</dbReference>
<dbReference type="InterPro" id="IPR002942">
    <property type="entry name" value="S4_RNA-bd"/>
</dbReference>
<organism evidence="9 10">
    <name type="scientific">Sumerlaea chitinivorans</name>
    <dbReference type="NCBI Taxonomy" id="2250252"/>
    <lineage>
        <taxon>Bacteria</taxon>
        <taxon>Candidatus Sumerlaeota</taxon>
        <taxon>Candidatus Sumerlaeia</taxon>
        <taxon>Candidatus Sumerlaeales</taxon>
        <taxon>Candidatus Sumerlaeaceae</taxon>
        <taxon>Candidatus Sumerlaea</taxon>
    </lineage>
</organism>
<evidence type="ECO:0000256" key="6">
    <source>
        <dbReference type="RuleBase" id="RU362028"/>
    </source>
</evidence>
<dbReference type="KEGG" id="schv:BRCON_0989"/>
<dbReference type="GO" id="GO:0003723">
    <property type="term" value="F:RNA binding"/>
    <property type="evidence" value="ECO:0007669"/>
    <property type="project" value="UniProtKB-KW"/>
</dbReference>
<comment type="similarity">
    <text evidence="1 6">Belongs to the pseudouridine synthase RluA family.</text>
</comment>
<evidence type="ECO:0000313" key="10">
    <source>
        <dbReference type="Proteomes" id="UP000262583"/>
    </source>
</evidence>
<keyword evidence="3 6" id="KW-0413">Isomerase</keyword>
<evidence type="ECO:0000256" key="2">
    <source>
        <dbReference type="ARBA" id="ARBA00022884"/>
    </source>
</evidence>
<name>A0A2Z4Y482_SUMC1</name>
<dbReference type="SMART" id="SM00363">
    <property type="entry name" value="S4"/>
    <property type="match status" value="1"/>
</dbReference>
<dbReference type="GO" id="GO:0000455">
    <property type="term" value="P:enzyme-directed rRNA pseudouridine synthesis"/>
    <property type="evidence" value="ECO:0007669"/>
    <property type="project" value="TreeGrafter"/>
</dbReference>
<feature type="domain" description="RNA-binding S4" evidence="8">
    <location>
        <begin position="45"/>
        <end position="110"/>
    </location>
</feature>
<accession>A0A2Z4Y482</accession>